<accession>A0ABN2SGH8</accession>
<dbReference type="InterPro" id="IPR029051">
    <property type="entry name" value="DUF4352"/>
</dbReference>
<dbReference type="Gene3D" id="2.60.40.1240">
    <property type="match status" value="1"/>
</dbReference>
<evidence type="ECO:0000256" key="2">
    <source>
        <dbReference type="SAM" id="MobiDB-lite"/>
    </source>
</evidence>
<dbReference type="InterPro" id="IPR029050">
    <property type="entry name" value="Immunoprotect_excell_Ig-like"/>
</dbReference>
<feature type="compositionally biased region" description="Pro residues" evidence="2">
    <location>
        <begin position="206"/>
        <end position="219"/>
    </location>
</feature>
<evidence type="ECO:0000313" key="4">
    <source>
        <dbReference type="EMBL" id="GAA1986322.1"/>
    </source>
</evidence>
<proteinExistence type="predicted"/>
<organism evidence="4 5">
    <name type="scientific">Catenulispora subtropica</name>
    <dbReference type="NCBI Taxonomy" id="450798"/>
    <lineage>
        <taxon>Bacteria</taxon>
        <taxon>Bacillati</taxon>
        <taxon>Actinomycetota</taxon>
        <taxon>Actinomycetes</taxon>
        <taxon>Catenulisporales</taxon>
        <taxon>Catenulisporaceae</taxon>
        <taxon>Catenulispora</taxon>
    </lineage>
</organism>
<dbReference type="EMBL" id="BAAAQM010000037">
    <property type="protein sequence ID" value="GAA1986322.1"/>
    <property type="molecule type" value="Genomic_DNA"/>
</dbReference>
<sequence length="315" mass="31650">MKRSGIVAVTSVGVSVLAVGCGSSSHVSTAPAQTSSTATTPPTSSAPSDRKAGVGDTIELSDSTTGKNIAVTVTKVVDPDAPSNPYETPPAGDRFESIQFRIVNSGTGPYQDAPLAEISAKDAAGQTMQLEIVTATAAGAQMPASVNLAPGDTALGFVTFAVPAGDKIAQTQFTIIGAQSATGEWQIGNGQPPATSPPTAGATPTPAAPTTPAAPPPPTTSASSPQTVVQQYFAAINAHDYALAWALGGKNLQGGSYDSFVQGFATTSSDNVTIIATSGDVVTIQLDATQTDGTHKFFAGTYTVKNGVIVAADIH</sequence>
<feature type="domain" description="DUF4352" evidence="3">
    <location>
        <begin position="61"/>
        <end position="173"/>
    </location>
</feature>
<evidence type="ECO:0000256" key="1">
    <source>
        <dbReference type="ARBA" id="ARBA00022729"/>
    </source>
</evidence>
<keyword evidence="5" id="KW-1185">Reference proteome</keyword>
<reference evidence="4 5" key="1">
    <citation type="journal article" date="2019" name="Int. J. Syst. Evol. Microbiol.">
        <title>The Global Catalogue of Microorganisms (GCM) 10K type strain sequencing project: providing services to taxonomists for standard genome sequencing and annotation.</title>
        <authorList>
            <consortium name="The Broad Institute Genomics Platform"/>
            <consortium name="The Broad Institute Genome Sequencing Center for Infectious Disease"/>
            <person name="Wu L."/>
            <person name="Ma J."/>
        </authorList>
    </citation>
    <scope>NUCLEOTIDE SEQUENCE [LARGE SCALE GENOMIC DNA]</scope>
    <source>
        <strain evidence="4 5">JCM 16013</strain>
    </source>
</reference>
<dbReference type="RefSeq" id="WP_344660121.1">
    <property type="nucleotide sequence ID" value="NZ_BAAAQM010000037.1"/>
</dbReference>
<gene>
    <name evidence="4" type="ORF">GCM10009838_56050</name>
</gene>
<feature type="compositionally biased region" description="Low complexity" evidence="2">
    <location>
        <begin position="28"/>
        <end position="47"/>
    </location>
</feature>
<evidence type="ECO:0000259" key="3">
    <source>
        <dbReference type="Pfam" id="PF11611"/>
    </source>
</evidence>
<keyword evidence="1" id="KW-0732">Signal</keyword>
<evidence type="ECO:0000313" key="5">
    <source>
        <dbReference type="Proteomes" id="UP001499854"/>
    </source>
</evidence>
<protein>
    <recommendedName>
        <fullName evidence="3">DUF4352 domain-containing protein</fullName>
    </recommendedName>
</protein>
<feature type="region of interest" description="Disordered" evidence="2">
    <location>
        <begin position="184"/>
        <end position="225"/>
    </location>
</feature>
<dbReference type="Proteomes" id="UP001499854">
    <property type="component" value="Unassembled WGS sequence"/>
</dbReference>
<dbReference type="PROSITE" id="PS51257">
    <property type="entry name" value="PROKAR_LIPOPROTEIN"/>
    <property type="match status" value="1"/>
</dbReference>
<comment type="caution">
    <text evidence="4">The sequence shown here is derived from an EMBL/GenBank/DDBJ whole genome shotgun (WGS) entry which is preliminary data.</text>
</comment>
<name>A0ABN2SGH8_9ACTN</name>
<feature type="region of interest" description="Disordered" evidence="2">
    <location>
        <begin position="23"/>
        <end position="63"/>
    </location>
</feature>
<dbReference type="Pfam" id="PF11611">
    <property type="entry name" value="DUF4352"/>
    <property type="match status" value="1"/>
</dbReference>